<protein>
    <submittedName>
        <fullName evidence="1">Uncharacterized protein</fullName>
    </submittedName>
</protein>
<proteinExistence type="predicted"/>
<gene>
    <name evidence="1" type="ORF">METZ01_LOCUS436240</name>
</gene>
<reference evidence="1" key="1">
    <citation type="submission" date="2018-05" db="EMBL/GenBank/DDBJ databases">
        <authorList>
            <person name="Lanie J.A."/>
            <person name="Ng W.-L."/>
            <person name="Kazmierczak K.M."/>
            <person name="Andrzejewski T.M."/>
            <person name="Davidsen T.M."/>
            <person name="Wayne K.J."/>
            <person name="Tettelin H."/>
            <person name="Glass J.I."/>
            <person name="Rusch D."/>
            <person name="Podicherti R."/>
            <person name="Tsui H.-C.T."/>
            <person name="Winkler M.E."/>
        </authorList>
    </citation>
    <scope>NUCLEOTIDE SEQUENCE</scope>
</reference>
<accession>A0A382YJC6</accession>
<organism evidence="1">
    <name type="scientific">marine metagenome</name>
    <dbReference type="NCBI Taxonomy" id="408172"/>
    <lineage>
        <taxon>unclassified sequences</taxon>
        <taxon>metagenomes</taxon>
        <taxon>ecological metagenomes</taxon>
    </lineage>
</organism>
<feature type="non-terminal residue" evidence="1">
    <location>
        <position position="78"/>
    </location>
</feature>
<dbReference type="AlphaFoldDB" id="A0A382YJC6"/>
<evidence type="ECO:0000313" key="1">
    <source>
        <dbReference type="EMBL" id="SVD83386.1"/>
    </source>
</evidence>
<name>A0A382YJC6_9ZZZZ</name>
<dbReference type="EMBL" id="UINC01176316">
    <property type="protein sequence ID" value="SVD83386.1"/>
    <property type="molecule type" value="Genomic_DNA"/>
</dbReference>
<sequence length="78" mass="9020">MNCILLICETKEDAEYLIKIADTLPYPLKEIDILSTLPEIKSILENHDISSVTSSYFINRKDYEIIDSDCMKIYSTLE</sequence>